<dbReference type="Gene3D" id="3.20.20.140">
    <property type="entry name" value="Metal-dependent hydrolases"/>
    <property type="match status" value="1"/>
</dbReference>
<evidence type="ECO:0000313" key="6">
    <source>
        <dbReference type="EMBL" id="MDQ0191416.1"/>
    </source>
</evidence>
<accession>A0ABT9XNY8</accession>
<evidence type="ECO:0000256" key="2">
    <source>
        <dbReference type="ARBA" id="ARBA00022801"/>
    </source>
</evidence>
<protein>
    <recommendedName>
        <fullName evidence="5">Tyrosine-protein phosphatase</fullName>
        <ecNumber evidence="5">3.1.3.48</ecNumber>
    </recommendedName>
</protein>
<dbReference type="InterPro" id="IPR016667">
    <property type="entry name" value="Caps_polysacc_synth_CpsB/CapC"/>
</dbReference>
<dbReference type="Pfam" id="PF19567">
    <property type="entry name" value="CpsB_CapC"/>
    <property type="match status" value="1"/>
</dbReference>
<comment type="similarity">
    <text evidence="1 5">Belongs to the metallo-dependent hydrolases superfamily. CpsB/CapC family.</text>
</comment>
<dbReference type="PANTHER" id="PTHR39181">
    <property type="entry name" value="TYROSINE-PROTEIN PHOSPHATASE YWQE"/>
    <property type="match status" value="1"/>
</dbReference>
<reference evidence="6 7" key="1">
    <citation type="submission" date="2023-07" db="EMBL/GenBank/DDBJ databases">
        <title>Genomic Encyclopedia of Type Strains, Phase IV (KMG-IV): sequencing the most valuable type-strain genomes for metagenomic binning, comparative biology and taxonomic classification.</title>
        <authorList>
            <person name="Goeker M."/>
        </authorList>
    </citation>
    <scope>NUCLEOTIDE SEQUENCE [LARGE SCALE GENOMIC DNA]</scope>
    <source>
        <strain evidence="6 7">DSM 4006</strain>
    </source>
</reference>
<dbReference type="EMBL" id="JAUSTP010000042">
    <property type="protein sequence ID" value="MDQ0191416.1"/>
    <property type="molecule type" value="Genomic_DNA"/>
</dbReference>
<evidence type="ECO:0000256" key="4">
    <source>
        <dbReference type="ARBA" id="ARBA00051722"/>
    </source>
</evidence>
<dbReference type="RefSeq" id="WP_274456913.1">
    <property type="nucleotide sequence ID" value="NZ_CP067097.1"/>
</dbReference>
<dbReference type="Proteomes" id="UP001232973">
    <property type="component" value="Unassembled WGS sequence"/>
</dbReference>
<dbReference type="SUPFAM" id="SSF89550">
    <property type="entry name" value="PHP domain-like"/>
    <property type="match status" value="1"/>
</dbReference>
<organism evidence="6 7">
    <name type="scientific">Alicyclobacillus cycloheptanicus</name>
    <dbReference type="NCBI Taxonomy" id="1457"/>
    <lineage>
        <taxon>Bacteria</taxon>
        <taxon>Bacillati</taxon>
        <taxon>Bacillota</taxon>
        <taxon>Bacilli</taxon>
        <taxon>Bacillales</taxon>
        <taxon>Alicyclobacillaceae</taxon>
        <taxon>Alicyclobacillus</taxon>
    </lineage>
</organism>
<dbReference type="PANTHER" id="PTHR39181:SF1">
    <property type="entry name" value="TYROSINE-PROTEIN PHOSPHATASE YWQE"/>
    <property type="match status" value="1"/>
</dbReference>
<name>A0ABT9XNY8_9BACL</name>
<sequence length="235" mass="25863">MTIDIHAHVLPGLDDGPDTLAEADVLLRAFRDCGVETVICTPHYLHPMFDVTKEQIDAAFAELTAARPSGAEADAWPRLLKGAEVRVTRRLVDDLRSRTVPTLGDTNYVLVEFPSQVIDDAMFEMMHELLVRDYQPIMAHPERNVAIQKDTSLIKDFIDAGVLMQVTASCFDAPRNAASAAVRVAEWMQAQGYVHFVASDAHNLTSRPPSDAKWLRGIPLEGSESGAAQASQRVE</sequence>
<evidence type="ECO:0000256" key="1">
    <source>
        <dbReference type="ARBA" id="ARBA00005750"/>
    </source>
</evidence>
<keyword evidence="3 5" id="KW-0904">Protein phosphatase</keyword>
<dbReference type="InterPro" id="IPR016195">
    <property type="entry name" value="Pol/histidinol_Pase-like"/>
</dbReference>
<proteinExistence type="inferred from homology"/>
<evidence type="ECO:0000313" key="7">
    <source>
        <dbReference type="Proteomes" id="UP001232973"/>
    </source>
</evidence>
<keyword evidence="2 5" id="KW-0378">Hydrolase</keyword>
<comment type="catalytic activity">
    <reaction evidence="4 5">
        <text>O-phospho-L-tyrosyl-[protein] + H2O = L-tyrosyl-[protein] + phosphate</text>
        <dbReference type="Rhea" id="RHEA:10684"/>
        <dbReference type="Rhea" id="RHEA-COMP:10136"/>
        <dbReference type="Rhea" id="RHEA-COMP:20101"/>
        <dbReference type="ChEBI" id="CHEBI:15377"/>
        <dbReference type="ChEBI" id="CHEBI:43474"/>
        <dbReference type="ChEBI" id="CHEBI:46858"/>
        <dbReference type="ChEBI" id="CHEBI:61978"/>
        <dbReference type="EC" id="3.1.3.48"/>
    </reaction>
</comment>
<gene>
    <name evidence="6" type="ORF">J2S03_003287</name>
</gene>
<keyword evidence="7" id="KW-1185">Reference proteome</keyword>
<evidence type="ECO:0000256" key="5">
    <source>
        <dbReference type="PIRNR" id="PIRNR016557"/>
    </source>
</evidence>
<dbReference type="EC" id="3.1.3.48" evidence="5"/>
<dbReference type="GO" id="GO:0004725">
    <property type="term" value="F:protein tyrosine phosphatase activity"/>
    <property type="evidence" value="ECO:0007669"/>
    <property type="project" value="UniProtKB-EC"/>
</dbReference>
<evidence type="ECO:0000256" key="3">
    <source>
        <dbReference type="ARBA" id="ARBA00022912"/>
    </source>
</evidence>
<dbReference type="PIRSF" id="PIRSF016557">
    <property type="entry name" value="Caps_synth_CpsB"/>
    <property type="match status" value="1"/>
</dbReference>
<comment type="caution">
    <text evidence="6">The sequence shown here is derived from an EMBL/GenBank/DDBJ whole genome shotgun (WGS) entry which is preliminary data.</text>
</comment>